<sequence>MPTHFLAFSHNPIVIGTQMSQLTANYPGRATWTLSFSLDEFENKATAERTKIDFVLLGPRTTDAEFAAINQIVTRVWGRVKFRKDEPGEGKWVLRYGGQVFTAARTRLLTLSIGCLPACSPKRGRRVAWSAGSGSRLRVDVRSQPT</sequence>
<gene>
    <name evidence="1" type="ORF">CALCODRAFT_372420</name>
</gene>
<dbReference type="InParanoid" id="A0A165EGU4"/>
<protein>
    <submittedName>
        <fullName evidence="1">Uncharacterized protein</fullName>
    </submittedName>
</protein>
<proteinExistence type="predicted"/>
<organism evidence="1 2">
    <name type="scientific">Calocera cornea HHB12733</name>
    <dbReference type="NCBI Taxonomy" id="1353952"/>
    <lineage>
        <taxon>Eukaryota</taxon>
        <taxon>Fungi</taxon>
        <taxon>Dikarya</taxon>
        <taxon>Basidiomycota</taxon>
        <taxon>Agaricomycotina</taxon>
        <taxon>Dacrymycetes</taxon>
        <taxon>Dacrymycetales</taxon>
        <taxon>Dacrymycetaceae</taxon>
        <taxon>Calocera</taxon>
    </lineage>
</organism>
<keyword evidence="2" id="KW-1185">Reference proteome</keyword>
<accession>A0A165EGU4</accession>
<reference evidence="1 2" key="1">
    <citation type="journal article" date="2016" name="Mol. Biol. Evol.">
        <title>Comparative Genomics of Early-Diverging Mushroom-Forming Fungi Provides Insights into the Origins of Lignocellulose Decay Capabilities.</title>
        <authorList>
            <person name="Nagy L.G."/>
            <person name="Riley R."/>
            <person name="Tritt A."/>
            <person name="Adam C."/>
            <person name="Daum C."/>
            <person name="Floudas D."/>
            <person name="Sun H."/>
            <person name="Yadav J.S."/>
            <person name="Pangilinan J."/>
            <person name="Larsson K.H."/>
            <person name="Matsuura K."/>
            <person name="Barry K."/>
            <person name="Labutti K."/>
            <person name="Kuo R."/>
            <person name="Ohm R.A."/>
            <person name="Bhattacharya S.S."/>
            <person name="Shirouzu T."/>
            <person name="Yoshinaga Y."/>
            <person name="Martin F.M."/>
            <person name="Grigoriev I.V."/>
            <person name="Hibbett D.S."/>
        </authorList>
    </citation>
    <scope>NUCLEOTIDE SEQUENCE [LARGE SCALE GENOMIC DNA]</scope>
    <source>
        <strain evidence="1 2">HHB12733</strain>
    </source>
</reference>
<evidence type="ECO:0000313" key="1">
    <source>
        <dbReference type="EMBL" id="KZT54843.1"/>
    </source>
</evidence>
<dbReference type="Proteomes" id="UP000076842">
    <property type="component" value="Unassembled WGS sequence"/>
</dbReference>
<evidence type="ECO:0000313" key="2">
    <source>
        <dbReference type="Proteomes" id="UP000076842"/>
    </source>
</evidence>
<name>A0A165EGU4_9BASI</name>
<dbReference type="AlphaFoldDB" id="A0A165EGU4"/>
<dbReference type="EMBL" id="KV424006">
    <property type="protein sequence ID" value="KZT54843.1"/>
    <property type="molecule type" value="Genomic_DNA"/>
</dbReference>